<dbReference type="HOGENOM" id="CLU_029469_0_0_4"/>
<name>S3B7Y7_9BURK</name>
<dbReference type="InterPro" id="IPR002933">
    <property type="entry name" value="Peptidase_M20"/>
</dbReference>
<dbReference type="InterPro" id="IPR051458">
    <property type="entry name" value="Cyt/Met_Dipeptidase"/>
</dbReference>
<evidence type="ECO:0000256" key="2">
    <source>
        <dbReference type="ARBA" id="ARBA00022723"/>
    </source>
</evidence>
<evidence type="ECO:0008006" key="6">
    <source>
        <dbReference type="Google" id="ProtNLM"/>
    </source>
</evidence>
<comment type="caution">
    <text evidence="4">The sequence shown here is derived from an EMBL/GenBank/DDBJ whole genome shotgun (WGS) entry which is preliminary data.</text>
</comment>
<accession>S3B7Y7</accession>
<evidence type="ECO:0000313" key="4">
    <source>
        <dbReference type="EMBL" id="EPD97478.1"/>
    </source>
</evidence>
<keyword evidence="1" id="KW-0645">Protease</keyword>
<dbReference type="PANTHER" id="PTHR43270:SF4">
    <property type="entry name" value="CARNOSINE DIPEPTIDASE 2, ISOFORM A"/>
    <property type="match status" value="1"/>
</dbReference>
<keyword evidence="3" id="KW-0378">Hydrolase</keyword>
<dbReference type="GO" id="GO:0046872">
    <property type="term" value="F:metal ion binding"/>
    <property type="evidence" value="ECO:0007669"/>
    <property type="project" value="UniProtKB-KW"/>
</dbReference>
<sequence length="469" mass="51561">MTTTAEFIKNAWKGETLEAMKNFIRIPSKSSAFEADWEVRGELLRAVRQAESWGHQRFPEGIFDVLQKPCIPPALYIDLPAFGGHTGRPVFFYGHFDKQPETQGWSEGLGPWTPVVKDGRLYGRGSSDDGYSFYTALTAIQALEASGRPHPRIVGLFETDEESGSIDLAQYLKDIAPRAGNPCILTILDLGIHDYDRIWLTQSLRGVVSFKLKVEVLQHPVHSGIASGIVPSSFAVMRELLDRLEDPATGRVKLPSFHVELPEEHRETLKRCAEIVGQHAVEFPYAGDTEPRSSDPFEAMKRNTWEPSLSILGADGLPSTSEASALLRASTTLALSFRLPPRLDAQRALSEAISAVTTNIPSHAKVTVYDLRAEGGFDAPALAPWLKNSIDKASTEVFGHPVEFCFEGASIGTMRDFRTTFPNASFFNTGVLGAKENAHAPDESLPLSYVERLTEVIARVVASVPLEEA</sequence>
<dbReference type="Gene3D" id="3.30.70.360">
    <property type="match status" value="1"/>
</dbReference>
<protein>
    <recommendedName>
        <fullName evidence="6">Peptidase M20 dimerisation domain-containing protein</fullName>
    </recommendedName>
</protein>
<dbReference type="GeneID" id="64062318"/>
<dbReference type="EMBL" id="ATCF01000038">
    <property type="protein sequence ID" value="EPD97478.1"/>
    <property type="molecule type" value="Genomic_DNA"/>
</dbReference>
<gene>
    <name evidence="4" type="ORF">HMPREF1476_02314</name>
</gene>
<dbReference type="RefSeq" id="WP_016475298.1">
    <property type="nucleotide sequence ID" value="NZ_KE150482.1"/>
</dbReference>
<dbReference type="PANTHER" id="PTHR43270">
    <property type="entry name" value="BETA-ALA-HIS DIPEPTIDASE"/>
    <property type="match status" value="1"/>
</dbReference>
<dbReference type="GO" id="GO:0006508">
    <property type="term" value="P:proteolysis"/>
    <property type="evidence" value="ECO:0007669"/>
    <property type="project" value="UniProtKB-KW"/>
</dbReference>
<evidence type="ECO:0000256" key="1">
    <source>
        <dbReference type="ARBA" id="ARBA00022670"/>
    </source>
</evidence>
<evidence type="ECO:0000256" key="3">
    <source>
        <dbReference type="ARBA" id="ARBA00022801"/>
    </source>
</evidence>
<dbReference type="GO" id="GO:0008233">
    <property type="term" value="F:peptidase activity"/>
    <property type="evidence" value="ECO:0007669"/>
    <property type="project" value="UniProtKB-KW"/>
</dbReference>
<dbReference type="Pfam" id="PF01546">
    <property type="entry name" value="Peptidase_M20"/>
    <property type="match status" value="1"/>
</dbReference>
<dbReference type="PATRIC" id="fig|1203554.3.peg.2397"/>
<dbReference type="eggNOG" id="COG0624">
    <property type="taxonomic scope" value="Bacteria"/>
</dbReference>
<dbReference type="SUPFAM" id="SSF53187">
    <property type="entry name" value="Zn-dependent exopeptidases"/>
    <property type="match status" value="1"/>
</dbReference>
<dbReference type="Gene3D" id="3.40.630.10">
    <property type="entry name" value="Zn peptidases"/>
    <property type="match status" value="1"/>
</dbReference>
<dbReference type="Proteomes" id="UP000014400">
    <property type="component" value="Unassembled WGS sequence"/>
</dbReference>
<evidence type="ECO:0000313" key="5">
    <source>
        <dbReference type="Proteomes" id="UP000014400"/>
    </source>
</evidence>
<reference evidence="4 5" key="1">
    <citation type="submission" date="2013-04" db="EMBL/GenBank/DDBJ databases">
        <title>The Genome Sequence of Sutterella wadsworthensis HGA0223.</title>
        <authorList>
            <consortium name="The Broad Institute Genomics Platform"/>
            <person name="Earl A."/>
            <person name="Ward D."/>
            <person name="Feldgarden M."/>
            <person name="Gevers D."/>
            <person name="Schmidt T.M."/>
            <person name="Dover J."/>
            <person name="Dai D."/>
            <person name="Walker B."/>
            <person name="Young S."/>
            <person name="Zeng Q."/>
            <person name="Gargeya S."/>
            <person name="Fitzgerald M."/>
            <person name="Haas B."/>
            <person name="Abouelleil A."/>
            <person name="Allen A.W."/>
            <person name="Alvarado L."/>
            <person name="Arachchi H.M."/>
            <person name="Berlin A.M."/>
            <person name="Chapman S.B."/>
            <person name="Gainer-Dewar J."/>
            <person name="Goldberg J."/>
            <person name="Griggs A."/>
            <person name="Gujja S."/>
            <person name="Hansen M."/>
            <person name="Howarth C."/>
            <person name="Imamovic A."/>
            <person name="Ireland A."/>
            <person name="Larimer J."/>
            <person name="McCowan C."/>
            <person name="Murphy C."/>
            <person name="Pearson M."/>
            <person name="Poon T.W."/>
            <person name="Priest M."/>
            <person name="Roberts A."/>
            <person name="Saif S."/>
            <person name="Shea T."/>
            <person name="Sisk P."/>
            <person name="Sykes S."/>
            <person name="Wortman J."/>
            <person name="Nusbaum C."/>
            <person name="Birren B."/>
        </authorList>
    </citation>
    <scope>NUCLEOTIDE SEQUENCE [LARGE SCALE GENOMIC DNA]</scope>
    <source>
        <strain evidence="4 5">HGA0223</strain>
    </source>
</reference>
<dbReference type="STRING" id="1203554.HMPREF1476_02314"/>
<proteinExistence type="predicted"/>
<keyword evidence="2" id="KW-0479">Metal-binding</keyword>
<dbReference type="AlphaFoldDB" id="S3B7Y7"/>
<keyword evidence="5" id="KW-1185">Reference proteome</keyword>
<organism evidence="4 5">
    <name type="scientific">Sutterella wadsworthensis HGA0223</name>
    <dbReference type="NCBI Taxonomy" id="1203554"/>
    <lineage>
        <taxon>Bacteria</taxon>
        <taxon>Pseudomonadati</taxon>
        <taxon>Pseudomonadota</taxon>
        <taxon>Betaproteobacteria</taxon>
        <taxon>Burkholderiales</taxon>
        <taxon>Sutterellaceae</taxon>
        <taxon>Sutterella</taxon>
    </lineage>
</organism>